<dbReference type="HOGENOM" id="CLU_3249555_0_0_9"/>
<evidence type="ECO:0000313" key="2">
    <source>
        <dbReference type="EMBL" id="EDO60876.1"/>
    </source>
</evidence>
<dbReference type="AlphaFoldDB" id="A7VV76"/>
<gene>
    <name evidence="2" type="ORF">CLOLEP_02481</name>
</gene>
<accession>A7VV76</accession>
<sequence>MEVPRSYKGRKKQSFSLIEEQKPKRSSIPKTGPLYFEPQLPF</sequence>
<dbReference type="EMBL" id="ABCB02000019">
    <property type="protein sequence ID" value="EDO60876.1"/>
    <property type="molecule type" value="Genomic_DNA"/>
</dbReference>
<dbReference type="Proteomes" id="UP000003490">
    <property type="component" value="Unassembled WGS sequence"/>
</dbReference>
<organism evidence="2 3">
    <name type="scientific">[Clostridium] leptum DSM 753</name>
    <dbReference type="NCBI Taxonomy" id="428125"/>
    <lineage>
        <taxon>Bacteria</taxon>
        <taxon>Bacillati</taxon>
        <taxon>Bacillota</taxon>
        <taxon>Clostridia</taxon>
        <taxon>Eubacteriales</taxon>
        <taxon>Oscillospiraceae</taxon>
        <taxon>Oscillospiraceae incertae sedis</taxon>
    </lineage>
</organism>
<reference evidence="2 3" key="1">
    <citation type="submission" date="2007-08" db="EMBL/GenBank/DDBJ databases">
        <title>Draft genome sequence of Clostridium leptum (DSM 753).</title>
        <authorList>
            <person name="Sudarsanam P."/>
            <person name="Ley R."/>
            <person name="Guruge J."/>
            <person name="Turnbaugh P.J."/>
            <person name="Mahowald M."/>
            <person name="Liep D."/>
            <person name="Gordon J."/>
        </authorList>
    </citation>
    <scope>NUCLEOTIDE SEQUENCE [LARGE SCALE GENOMIC DNA]</scope>
    <source>
        <strain evidence="2 3">DSM 753</strain>
    </source>
</reference>
<evidence type="ECO:0000313" key="3">
    <source>
        <dbReference type="Proteomes" id="UP000003490"/>
    </source>
</evidence>
<name>A7VV76_9FIRM</name>
<reference evidence="2 3" key="2">
    <citation type="submission" date="2007-08" db="EMBL/GenBank/DDBJ databases">
        <authorList>
            <person name="Fulton L."/>
            <person name="Clifton S."/>
            <person name="Fulton B."/>
            <person name="Xu J."/>
            <person name="Minx P."/>
            <person name="Pepin K.H."/>
            <person name="Johnson M."/>
            <person name="Thiruvilangam P."/>
            <person name="Bhonagiri V."/>
            <person name="Nash W.E."/>
            <person name="Wang C."/>
            <person name="Mardis E.R."/>
            <person name="Wilson R.K."/>
        </authorList>
    </citation>
    <scope>NUCLEOTIDE SEQUENCE [LARGE SCALE GENOMIC DNA]</scope>
    <source>
        <strain evidence="2 3">DSM 753</strain>
    </source>
</reference>
<proteinExistence type="predicted"/>
<protein>
    <submittedName>
        <fullName evidence="2">Uncharacterized protein</fullName>
    </submittedName>
</protein>
<comment type="caution">
    <text evidence="2">The sequence shown here is derived from an EMBL/GenBank/DDBJ whole genome shotgun (WGS) entry which is preliminary data.</text>
</comment>
<feature type="region of interest" description="Disordered" evidence="1">
    <location>
        <begin position="1"/>
        <end position="42"/>
    </location>
</feature>
<evidence type="ECO:0000256" key="1">
    <source>
        <dbReference type="SAM" id="MobiDB-lite"/>
    </source>
</evidence>